<keyword evidence="6" id="KW-0560">Oxidoreductase</keyword>
<keyword evidence="5" id="KW-0521">NADP</keyword>
<comment type="caution">
    <text evidence="8">The sequence shown here is derived from an EMBL/GenBank/DDBJ whole genome shotgun (WGS) entry which is preliminary data.</text>
</comment>
<name>A0A5R8P832_9NOCA</name>
<dbReference type="InterPro" id="IPR036188">
    <property type="entry name" value="FAD/NAD-bd_sf"/>
</dbReference>
<dbReference type="InterPro" id="IPR050775">
    <property type="entry name" value="FAD-binding_Monooxygenases"/>
</dbReference>
<dbReference type="GO" id="GO:0016709">
    <property type="term" value="F:oxidoreductase activity, acting on paired donors, with incorporation or reduction of molecular oxygen, NAD(P)H as one donor, and incorporation of one atom of oxygen"/>
    <property type="evidence" value="ECO:0007669"/>
    <property type="project" value="UniProtKB-ARBA"/>
</dbReference>
<evidence type="ECO:0000256" key="3">
    <source>
        <dbReference type="ARBA" id="ARBA00022630"/>
    </source>
</evidence>
<evidence type="ECO:0000256" key="6">
    <source>
        <dbReference type="ARBA" id="ARBA00023002"/>
    </source>
</evidence>
<evidence type="ECO:0000256" key="1">
    <source>
        <dbReference type="ARBA" id="ARBA00001974"/>
    </source>
</evidence>
<proteinExistence type="inferred from homology"/>
<comment type="cofactor">
    <cofactor evidence="1">
        <name>FAD</name>
        <dbReference type="ChEBI" id="CHEBI:57692"/>
    </cofactor>
</comment>
<dbReference type="Gene3D" id="3.50.50.60">
    <property type="entry name" value="FAD/NAD(P)-binding domain"/>
    <property type="match status" value="1"/>
</dbReference>
<dbReference type="PANTHER" id="PTHR43098:SF3">
    <property type="entry name" value="L-ORNITHINE N(5)-MONOOXYGENASE-RELATED"/>
    <property type="match status" value="1"/>
</dbReference>
<evidence type="ECO:0000256" key="7">
    <source>
        <dbReference type="ARBA" id="ARBA00023033"/>
    </source>
</evidence>
<accession>A0A5R8P832</accession>
<sequence>MEASPGGGAVVTAHFAISAVGAFVRPKADVGISGASSFRGKVLRPSSWDDDYDLTGKRVGIIGTGASAVQIDPSIAPQVEQLTVFQRTPVWVLPKPDFQVPRALHRVLAIPGCSRCCTAVRWWSSTSLCAPSSAYREPSCTR</sequence>
<comment type="similarity">
    <text evidence="2">Belongs to the FAD-binding monooxygenase family.</text>
</comment>
<dbReference type="OrthoDB" id="5168853at2"/>
<dbReference type="Proteomes" id="UP000308349">
    <property type="component" value="Unassembled WGS sequence"/>
</dbReference>
<keyword evidence="4" id="KW-0274">FAD</keyword>
<protein>
    <submittedName>
        <fullName evidence="8">Uncharacterized protein</fullName>
    </submittedName>
</protein>
<evidence type="ECO:0000313" key="8">
    <source>
        <dbReference type="EMBL" id="TLG00360.1"/>
    </source>
</evidence>
<keyword evidence="3" id="KW-0285">Flavoprotein</keyword>
<dbReference type="AlphaFoldDB" id="A0A5R8P832"/>
<evidence type="ECO:0000256" key="5">
    <source>
        <dbReference type="ARBA" id="ARBA00022857"/>
    </source>
</evidence>
<gene>
    <name evidence="8" type="ORF">FEK35_24270</name>
</gene>
<evidence type="ECO:0000313" key="9">
    <source>
        <dbReference type="Proteomes" id="UP000308349"/>
    </source>
</evidence>
<organism evidence="8 9">
    <name type="scientific">Nocardia cyriacigeorgica</name>
    <dbReference type="NCBI Taxonomy" id="135487"/>
    <lineage>
        <taxon>Bacteria</taxon>
        <taxon>Bacillati</taxon>
        <taxon>Actinomycetota</taxon>
        <taxon>Actinomycetes</taxon>
        <taxon>Mycobacteriales</taxon>
        <taxon>Nocardiaceae</taxon>
        <taxon>Nocardia</taxon>
    </lineage>
</organism>
<dbReference type="SUPFAM" id="SSF51905">
    <property type="entry name" value="FAD/NAD(P)-binding domain"/>
    <property type="match status" value="1"/>
</dbReference>
<reference evidence="8 9" key="1">
    <citation type="submission" date="2019-05" db="EMBL/GenBank/DDBJ databases">
        <title>Genomes sequences of two Nocardia cyriacigeorgica environmental isolates, type strains Nocardia asteroides ATCC 19247 and Nocardia cyriacigeorgica DSM 44484.</title>
        <authorList>
            <person name="Vautrin F."/>
            <person name="Bergeron E."/>
            <person name="Dubost A."/>
            <person name="Abrouk D."/>
            <person name="Rodriguez Nava V."/>
            <person name="Pujic P."/>
        </authorList>
    </citation>
    <scope>NUCLEOTIDE SEQUENCE [LARGE SCALE GENOMIC DNA]</scope>
    <source>
        <strain evidence="8 9">EML 1456</strain>
    </source>
</reference>
<dbReference type="PANTHER" id="PTHR43098">
    <property type="entry name" value="L-ORNITHINE N(5)-MONOOXYGENASE-RELATED"/>
    <property type="match status" value="1"/>
</dbReference>
<evidence type="ECO:0000256" key="4">
    <source>
        <dbReference type="ARBA" id="ARBA00022827"/>
    </source>
</evidence>
<dbReference type="EMBL" id="VBUU01000031">
    <property type="protein sequence ID" value="TLG00360.1"/>
    <property type="molecule type" value="Genomic_DNA"/>
</dbReference>
<keyword evidence="7" id="KW-0503">Monooxygenase</keyword>
<evidence type="ECO:0000256" key="2">
    <source>
        <dbReference type="ARBA" id="ARBA00010139"/>
    </source>
</evidence>